<proteinExistence type="inferred from homology"/>
<feature type="domain" description="Xaa-Pro dipeptidyl-peptidase-like" evidence="3">
    <location>
        <begin position="19"/>
        <end position="150"/>
    </location>
</feature>
<name>A0A1H1TWL0_9ACTN</name>
<dbReference type="SUPFAM" id="SSF53474">
    <property type="entry name" value="alpha/beta-Hydrolases"/>
    <property type="match status" value="1"/>
</dbReference>
<dbReference type="Gene3D" id="1.10.10.800">
    <property type="match status" value="1"/>
</dbReference>
<organism evidence="4 5">
    <name type="scientific">Actinopolymorpha singaporensis</name>
    <dbReference type="NCBI Taxonomy" id="117157"/>
    <lineage>
        <taxon>Bacteria</taxon>
        <taxon>Bacillati</taxon>
        <taxon>Actinomycetota</taxon>
        <taxon>Actinomycetes</taxon>
        <taxon>Propionibacteriales</taxon>
        <taxon>Actinopolymorphaceae</taxon>
        <taxon>Actinopolymorpha</taxon>
    </lineage>
</organism>
<keyword evidence="5" id="KW-1185">Reference proteome</keyword>
<evidence type="ECO:0000259" key="3">
    <source>
        <dbReference type="Pfam" id="PF02129"/>
    </source>
</evidence>
<dbReference type="Proteomes" id="UP000198983">
    <property type="component" value="Chromosome I"/>
</dbReference>
<dbReference type="GO" id="GO:0052689">
    <property type="term" value="F:carboxylic ester hydrolase activity"/>
    <property type="evidence" value="ECO:0007669"/>
    <property type="project" value="UniProtKB-ARBA"/>
</dbReference>
<dbReference type="EMBL" id="LT629732">
    <property type="protein sequence ID" value="SDS64514.1"/>
    <property type="molecule type" value="Genomic_DNA"/>
</dbReference>
<protein>
    <recommendedName>
        <fullName evidence="3">Xaa-Pro dipeptidyl-peptidase-like domain-containing protein</fullName>
    </recommendedName>
</protein>
<evidence type="ECO:0000313" key="5">
    <source>
        <dbReference type="Proteomes" id="UP000198983"/>
    </source>
</evidence>
<dbReference type="RefSeq" id="WP_197681463.1">
    <property type="nucleotide sequence ID" value="NZ_LT629732.1"/>
</dbReference>
<evidence type="ECO:0000313" key="4">
    <source>
        <dbReference type="EMBL" id="SDS64514.1"/>
    </source>
</evidence>
<dbReference type="PANTHER" id="PTHR22946:SF9">
    <property type="entry name" value="POLYKETIDE TRANSFERASE AF380"/>
    <property type="match status" value="1"/>
</dbReference>
<comment type="similarity">
    <text evidence="1">Belongs to the AB hydrolase superfamily.</text>
</comment>
<gene>
    <name evidence="4" type="ORF">SAMN04489717_3367</name>
</gene>
<dbReference type="Gene3D" id="3.40.50.1820">
    <property type="entry name" value="alpha/beta hydrolase"/>
    <property type="match status" value="1"/>
</dbReference>
<dbReference type="InterPro" id="IPR000383">
    <property type="entry name" value="Xaa-Pro-like_dom"/>
</dbReference>
<accession>A0A1H1TWL0</accession>
<evidence type="ECO:0000256" key="1">
    <source>
        <dbReference type="ARBA" id="ARBA00008645"/>
    </source>
</evidence>
<dbReference type="STRING" id="117157.SAMN04489717_3367"/>
<evidence type="ECO:0000256" key="2">
    <source>
        <dbReference type="ARBA" id="ARBA00022801"/>
    </source>
</evidence>
<dbReference type="PANTHER" id="PTHR22946">
    <property type="entry name" value="DIENELACTONE HYDROLASE DOMAIN-CONTAINING PROTEIN-RELATED"/>
    <property type="match status" value="1"/>
</dbReference>
<dbReference type="Pfam" id="PF02129">
    <property type="entry name" value="Peptidase_S15"/>
    <property type="match status" value="1"/>
</dbReference>
<reference evidence="4 5" key="1">
    <citation type="submission" date="2016-10" db="EMBL/GenBank/DDBJ databases">
        <authorList>
            <person name="de Groot N.N."/>
        </authorList>
    </citation>
    <scope>NUCLEOTIDE SEQUENCE [LARGE SCALE GENOMIC DNA]</scope>
    <source>
        <strain evidence="4 5">DSM 22024</strain>
    </source>
</reference>
<dbReference type="InterPro" id="IPR029058">
    <property type="entry name" value="AB_hydrolase_fold"/>
</dbReference>
<sequence>MTEESATYDRGDVEFDAEGATLRGWLYRPKPGGSTAPVVVMAHGYNCLKEFYLDKYAAAVASAGYAVVAYDHRNFGDSDGEPRQELDPWVQVRDYRHAITFAQTLDGVDPGRVGVWGSSYAGGHVIVVGAIDRRVGCVVSQVPTISGWESTLRRIPPQALAGQRRAFDADRLERYRGGPPKMVPMVADPAAGGAASHASPDAWEFFTGRMSPPEDQWRFRRWRNEITLRSLELFSEYEPGSFIERVAPTPLLMLVGDSDTVTPTDLALGAYNRAGEPKRLDLFPGGHFAAYTDQLDRAARAAVDWFSQHLRPRAQDDGRGGPMITTRTT</sequence>
<dbReference type="InterPro" id="IPR050261">
    <property type="entry name" value="FrsA_esterase"/>
</dbReference>
<dbReference type="ESTHER" id="9actn-a0a1h1twl0">
    <property type="family name" value="Xaa-Pro-like_dom"/>
</dbReference>
<keyword evidence="2" id="KW-0378">Hydrolase</keyword>
<dbReference type="AlphaFoldDB" id="A0A1H1TWL0"/>